<feature type="domain" description="Collagen binding" evidence="9">
    <location>
        <begin position="508"/>
        <end position="605"/>
    </location>
</feature>
<dbReference type="InterPro" id="IPR041171">
    <property type="entry name" value="SDR_Ig"/>
</dbReference>
<evidence type="ECO:0000256" key="2">
    <source>
        <dbReference type="ARBA" id="ARBA00007257"/>
    </source>
</evidence>
<keyword evidence="5" id="KW-0732">Signal</keyword>
<feature type="domain" description="SDR-like Ig" evidence="11">
    <location>
        <begin position="241"/>
        <end position="331"/>
    </location>
</feature>
<feature type="domain" description="SpaA-like prealbumin fold" evidence="10">
    <location>
        <begin position="1294"/>
        <end position="1368"/>
    </location>
</feature>
<evidence type="ECO:0000256" key="4">
    <source>
        <dbReference type="ARBA" id="ARBA00022525"/>
    </source>
</evidence>
<feature type="compositionally biased region" description="Low complexity" evidence="7">
    <location>
        <begin position="1992"/>
        <end position="2002"/>
    </location>
</feature>
<dbReference type="InterPro" id="IPR041033">
    <property type="entry name" value="SpaA_PFL_dom_1"/>
</dbReference>
<feature type="region of interest" description="Disordered" evidence="7">
    <location>
        <begin position="1979"/>
        <end position="2007"/>
    </location>
</feature>
<dbReference type="Pfam" id="PF17961">
    <property type="entry name" value="Big_8"/>
    <property type="match status" value="1"/>
</dbReference>
<sequence>MNRKLIYSFMAVLIFLQYLAPLPAIAEELVKASNELTLSGMTVVGETESTIDLKLDGHAENVHSTSLDKQFILGTAATLVAKDGVSTGNIAAAYSVTEGGLQLTLPANAQGDFSLAFSVDKQSVAGGSSLTLVVDGQAISTILPMQETTSSSSVEPVQSATTESSAPVESSSVTQETTGSTEQEIQDSSLIPKKQVRADEGTDIRTYFDNGTGTIISGAEVTYYDSDGNELTGSIPADANVNIHYDWSIPEEIRDKIQPNDYFTFQLPDEVVATPHSGQLKNADGTIYGTYTVDADGKVTMLFNENVTDEFDINGTFDFDTKFNPNVITNPGDKTITFPEEDNLPPVDVFVKPTTDTSISKAGKLNKTPNPDSVTWTVDINQAMNELENPTVTETWPNGVTVDKDSIKVYKLVMNLDGTVNSVGETLNPDQYTIDANGNVTILGDTSDAYRVEYVTDIDEDIKPNDGGSVPLKNQADLSDDKDPTKIPAEATVTAEYGKMLEKSQNGYDSSNQQFDWTIKYNYGEKDVAKDDAVITDSMSDNMDFIQDSLVIYPITFNADGTEVQHDPLPASAYTIEPNPNGPGFVIKFADDIDGAYKITYKTQVAGEVTGTTPVNNEVTVGTGESSSGGGNAIQQNIIKSLTSVDYTTSTANWRFVVNRNHYTMNNLTIKDVFDPVPGMALARPDEGVGDGYELTITSSSGNVLELGRDYELVVNNYDGSSDYGFDIKFIGAYASTTESFTIDYTTKFDISVIDPRDPAKDHFYNKGTANWIDENGDPQTSSDDQDFEPLPAFSYNADKSGAYNAQTKMITWTLHTNLSQNQLHDATLTDPITGNQEYVPGSLKIYYGVTQPDGSVIKESDTEISSEMVDIKTPDENNNTLFIQYPNNQKTYYIEFQTTLTDKVVNEAKTYENTATYVNDGVSRDIVGKVSIKNGGSHIQKSGKQDPTDPNYVLWNVTINPSQSTLTDVVVTDKPSNNQIIDQDSIKLYGTTVAADGTVTVDHSNELIEDVDYKVEIITDSVTGDQVLKVSFLHEIDTAYVMEYRALISSSAAGSTDKVSNQVSITGTGSEQVDGGTDTDTTVEIDHSAGSASGTKGKITLQKTTEDNVIMPGVHFELWNLDKTQLLREGDVDANGQITFGNLKLGQYLLVETSSLPGYTIPDDLVSGRTITISQETSKDSAQPLGVVNETSKVYLTKTGTNGALLAGATFRLEQNFNGVWQPASANSTFVTNAQGILEIDELLPGEYRLIETKAPTGYLLDATPIKFTVVQNADNQIPEIDLDMTNYQGAATLLKESADGQMLAGAQFNVVDSSGKVVNTTPLVSNASGVVTIENLAPGSYKFVEIKAPTGYILNQQEYPFTIASEAVGEPEVVDAGTAVNYQGKAVLEKMNAAGDGLNGAEFDVYDAKDAKVNTAPLVSNANGEVTIDQLAPGTYYFKEAKAPDGYILNTQTYSFTVPETNNGELPVINVGQAVNYKGSAELTKVNGQGDLLAGAEFSVYDENDQLIQEGLTSNADGLVSIDELAPGRYYFKETKAPVDDEGKDYVINDYPVFFTIPESAEGEPEVLDMGEFQNFKGKISLTKEGEAPQTIAGAEFTIYRTNDQNEEIVERVVTVGDDGEIDISNLRPGSYKIVETKAPIGYIINTQPIYFVIQDNSETAPVVDPVTVPNYQISIEAYKLDGDSNAPDRGLAGAEFVVLNEDGTPLDETQQIYDADGNEITDTNKLTSDENGRVFASGTAAGTFQLVETKAPDGYILDTTPIFFTVENQAGKPESIQLSLGDINNYKGKFSIKKVNDAGQALSGGIFHIENEQGETQTVTDLMGNSVTKLSANDKGLIAGGGLAPGTYSLVEDEAPDGYMVNTKPLSFTISKEVSGELSAENGGIFNGQYINYKGSAQLLKVDENGKTLAGAAFALYDSTGAKLKSYVSDAAGKVTMSDLVPGSYELKETQAPDGFQLSDKSVSFTVSEEAAGKPTQIDLGDYQNSRIPETPTTPTTPKVPRKPSGRLANLNSLVNNLWLYAGIVVVLVTSGILIQRSRKPKK</sequence>
<evidence type="ECO:0000256" key="1">
    <source>
        <dbReference type="ARBA" id="ARBA00004168"/>
    </source>
</evidence>
<evidence type="ECO:0000313" key="12">
    <source>
        <dbReference type="EMBL" id="MBP1047487.1"/>
    </source>
</evidence>
<dbReference type="Gene3D" id="2.60.40.10">
    <property type="entry name" value="Immunoglobulins"/>
    <property type="match status" value="9"/>
</dbReference>
<dbReference type="InterPro" id="IPR008966">
    <property type="entry name" value="Adhesion_dom_sf"/>
</dbReference>
<feature type="domain" description="SpaA-like prealbumin fold" evidence="10">
    <location>
        <begin position="1898"/>
        <end position="1974"/>
    </location>
</feature>
<dbReference type="Proteomes" id="UP000673375">
    <property type="component" value="Unassembled WGS sequence"/>
</dbReference>
<feature type="domain" description="SpaA-like prealbumin fold" evidence="10">
    <location>
        <begin position="1679"/>
        <end position="1773"/>
    </location>
</feature>
<dbReference type="EMBL" id="JAEDXU010000008">
    <property type="protein sequence ID" value="MBP1047487.1"/>
    <property type="molecule type" value="Genomic_DNA"/>
</dbReference>
<dbReference type="SUPFAM" id="SSF49478">
    <property type="entry name" value="Cna protein B-type domain"/>
    <property type="match status" value="7"/>
</dbReference>
<dbReference type="SUPFAM" id="SSF49401">
    <property type="entry name" value="Bacterial adhesins"/>
    <property type="match status" value="6"/>
</dbReference>
<keyword evidence="8" id="KW-0472">Membrane</keyword>
<keyword evidence="8" id="KW-0812">Transmembrane</keyword>
<proteinExistence type="inferred from homology"/>
<dbReference type="PANTHER" id="PTHR36108:SF13">
    <property type="entry name" value="COLOSSIN-B-RELATED"/>
    <property type="match status" value="1"/>
</dbReference>
<comment type="similarity">
    <text evidence="2">Belongs to the serine-aspartate repeat-containing protein (SDr) family.</text>
</comment>
<dbReference type="Pfam" id="PF17802">
    <property type="entry name" value="SpaA"/>
    <property type="match status" value="9"/>
</dbReference>
<feature type="domain" description="Collagen binding" evidence="9">
    <location>
        <begin position="357"/>
        <end position="481"/>
    </location>
</feature>
<dbReference type="RefSeq" id="WP_209558270.1">
    <property type="nucleotide sequence ID" value="NZ_JAEDXU010000008.1"/>
</dbReference>
<evidence type="ECO:0000256" key="7">
    <source>
        <dbReference type="SAM" id="MobiDB-lite"/>
    </source>
</evidence>
<keyword evidence="6" id="KW-0572">Peptidoglycan-anchor</keyword>
<comment type="caution">
    <text evidence="12">The sequence shown here is derived from an EMBL/GenBank/DDBJ whole genome shotgun (WGS) entry which is preliminary data.</text>
</comment>
<feature type="transmembrane region" description="Helical" evidence="8">
    <location>
        <begin position="2021"/>
        <end position="2038"/>
    </location>
</feature>
<gene>
    <name evidence="12" type="ORF">I6N96_14470</name>
</gene>
<keyword evidence="8" id="KW-1133">Transmembrane helix</keyword>
<feature type="region of interest" description="Disordered" evidence="7">
    <location>
        <begin position="146"/>
        <end position="188"/>
    </location>
</feature>
<protein>
    <submittedName>
        <fullName evidence="12">Cell wall protein</fullName>
    </submittedName>
</protein>
<evidence type="ECO:0000256" key="5">
    <source>
        <dbReference type="ARBA" id="ARBA00022729"/>
    </source>
</evidence>
<evidence type="ECO:0000259" key="11">
    <source>
        <dbReference type="Pfam" id="PF17961"/>
    </source>
</evidence>
<evidence type="ECO:0000256" key="8">
    <source>
        <dbReference type="SAM" id="Phobius"/>
    </source>
</evidence>
<evidence type="ECO:0000256" key="6">
    <source>
        <dbReference type="ARBA" id="ARBA00023088"/>
    </source>
</evidence>
<evidence type="ECO:0000256" key="3">
    <source>
        <dbReference type="ARBA" id="ARBA00022512"/>
    </source>
</evidence>
<feature type="domain" description="SpaA-like prealbumin fold" evidence="10">
    <location>
        <begin position="1791"/>
        <end position="1885"/>
    </location>
</feature>
<keyword evidence="3" id="KW-0134">Cell wall</keyword>
<evidence type="ECO:0000313" key="13">
    <source>
        <dbReference type="Proteomes" id="UP000673375"/>
    </source>
</evidence>
<feature type="region of interest" description="Disordered" evidence="7">
    <location>
        <begin position="462"/>
        <end position="485"/>
    </location>
</feature>
<name>A0ABS4CMI3_9ENTE</name>
<feature type="domain" description="SpaA-like prealbumin fold" evidence="10">
    <location>
        <begin position="1388"/>
        <end position="1467"/>
    </location>
</feature>
<keyword evidence="13" id="KW-1185">Reference proteome</keyword>
<feature type="domain" description="Collagen binding" evidence="9">
    <location>
        <begin position="798"/>
        <end position="921"/>
    </location>
</feature>
<dbReference type="PANTHER" id="PTHR36108">
    <property type="entry name" value="COLOSSIN-B-RELATED"/>
    <property type="match status" value="1"/>
</dbReference>
<feature type="domain" description="SpaA-like prealbumin fold" evidence="10">
    <location>
        <begin position="1098"/>
        <end position="1165"/>
    </location>
</feature>
<reference evidence="12 13" key="1">
    <citation type="submission" date="2020-12" db="EMBL/GenBank/DDBJ databases">
        <title>Vagococcus allomyrinae sp. nov. and Enterococcus lavae sp. nov., isolated from the larvae of Allomyrina dichotoma.</title>
        <authorList>
            <person name="Lee S.D."/>
        </authorList>
    </citation>
    <scope>NUCLEOTIDE SEQUENCE [LARGE SCALE GENOMIC DNA]</scope>
    <source>
        <strain evidence="12 13">BWM-S5</strain>
    </source>
</reference>
<feature type="domain" description="Collagen binding" evidence="9">
    <location>
        <begin position="939"/>
        <end position="1055"/>
    </location>
</feature>
<feature type="domain" description="SpaA-like prealbumin fold" evidence="10">
    <location>
        <begin position="1580"/>
        <end position="1662"/>
    </location>
</feature>
<organism evidence="12 13">
    <name type="scientific">Enterococcus larvae</name>
    <dbReference type="NCBI Taxonomy" id="2794352"/>
    <lineage>
        <taxon>Bacteria</taxon>
        <taxon>Bacillati</taxon>
        <taxon>Bacillota</taxon>
        <taxon>Bacilli</taxon>
        <taxon>Lactobacillales</taxon>
        <taxon>Enterococcaceae</taxon>
        <taxon>Enterococcus</taxon>
    </lineage>
</organism>
<evidence type="ECO:0000259" key="9">
    <source>
        <dbReference type="Pfam" id="PF05737"/>
    </source>
</evidence>
<dbReference type="InterPro" id="IPR008456">
    <property type="entry name" value="Collagen-bd_dom"/>
</dbReference>
<dbReference type="InterPro" id="IPR011252">
    <property type="entry name" value="Fibrogen-bd_dom1"/>
</dbReference>
<evidence type="ECO:0000259" key="10">
    <source>
        <dbReference type="Pfam" id="PF17802"/>
    </source>
</evidence>
<comment type="subcellular location">
    <subcellularLocation>
        <location evidence="1">Secreted</location>
        <location evidence="1">Cell wall</location>
        <topology evidence="1">Peptidoglycan-anchor</topology>
    </subcellularLocation>
</comment>
<dbReference type="Gene3D" id="2.60.40.740">
    <property type="match status" value="5"/>
</dbReference>
<keyword evidence="4" id="KW-0964">Secreted</keyword>
<accession>A0ABS4CMI3</accession>
<feature type="domain" description="SpaA-like prealbumin fold" evidence="10">
    <location>
        <begin position="1481"/>
        <end position="1563"/>
    </location>
</feature>
<feature type="domain" description="SpaA-like prealbumin fold" evidence="10">
    <location>
        <begin position="1194"/>
        <end position="1275"/>
    </location>
</feature>
<dbReference type="Pfam" id="PF05737">
    <property type="entry name" value="Collagen_bind"/>
    <property type="match status" value="4"/>
</dbReference>
<dbReference type="Gene3D" id="2.60.40.1280">
    <property type="match status" value="1"/>
</dbReference>
<dbReference type="InterPro" id="IPR013783">
    <property type="entry name" value="Ig-like_fold"/>
</dbReference>